<dbReference type="RefSeq" id="WP_149110155.1">
    <property type="nucleotide sequence ID" value="NZ_CP042425.1"/>
</dbReference>
<evidence type="ECO:0000313" key="3">
    <source>
        <dbReference type="Proteomes" id="UP000324974"/>
    </source>
</evidence>
<dbReference type="Gene3D" id="3.40.630.30">
    <property type="match status" value="1"/>
</dbReference>
<evidence type="ECO:0000313" key="2">
    <source>
        <dbReference type="EMBL" id="QEL15331.1"/>
    </source>
</evidence>
<dbReference type="PROSITE" id="PS51186">
    <property type="entry name" value="GNAT"/>
    <property type="match status" value="1"/>
</dbReference>
<name>A0A5C1A805_9BACT</name>
<dbReference type="EMBL" id="CP042425">
    <property type="protein sequence ID" value="QEL15331.1"/>
    <property type="molecule type" value="Genomic_DNA"/>
</dbReference>
<keyword evidence="3" id="KW-1185">Reference proteome</keyword>
<dbReference type="InterPro" id="IPR000182">
    <property type="entry name" value="GNAT_dom"/>
</dbReference>
<dbReference type="KEGG" id="lrs:PX52LOC_02246"/>
<organism evidence="2 3">
    <name type="scientific">Limnoglobus roseus</name>
    <dbReference type="NCBI Taxonomy" id="2598579"/>
    <lineage>
        <taxon>Bacteria</taxon>
        <taxon>Pseudomonadati</taxon>
        <taxon>Planctomycetota</taxon>
        <taxon>Planctomycetia</taxon>
        <taxon>Gemmatales</taxon>
        <taxon>Gemmataceae</taxon>
        <taxon>Limnoglobus</taxon>
    </lineage>
</organism>
<keyword evidence="2" id="KW-0808">Transferase</keyword>
<dbReference type="CDD" id="cd04301">
    <property type="entry name" value="NAT_SF"/>
    <property type="match status" value="1"/>
</dbReference>
<gene>
    <name evidence="2" type="ORF">PX52LOC_02246</name>
</gene>
<proteinExistence type="predicted"/>
<evidence type="ECO:0000259" key="1">
    <source>
        <dbReference type="PROSITE" id="PS51186"/>
    </source>
</evidence>
<sequence>MPFIATPASADERPQACRVLFAHTAFADLAADRFQEMISRGELDPAGLIVAKAGGTICGAIFAYRIGGGQAAIWLPSATDVKMQDVLVAGVVDWIRREPTNVIQAIVRQAELPRTPPLVRAGFQNVTRLVFLTREASPCQSPRGRLQFHAETVVTPSFAELLTRTYDGTLDVPELNGRRTGEDILAGYLAACESHPPQWWWVERDGESVGVLLLSPTDDPRTTELTYLGLVPEFRGQGLGREVLRFALAAAGRRSVCLNVDERNEPALRLYRAANFYEFDRREVFLLFP</sequence>
<dbReference type="SUPFAM" id="SSF55729">
    <property type="entry name" value="Acyl-CoA N-acyltransferases (Nat)"/>
    <property type="match status" value="1"/>
</dbReference>
<accession>A0A5C1A805</accession>
<dbReference type="Pfam" id="PF00583">
    <property type="entry name" value="Acetyltransf_1"/>
    <property type="match status" value="1"/>
</dbReference>
<dbReference type="OrthoDB" id="214696at2"/>
<protein>
    <submittedName>
        <fullName evidence="2">N-acetyltransferase</fullName>
    </submittedName>
</protein>
<reference evidence="3" key="1">
    <citation type="submission" date="2019-08" db="EMBL/GenBank/DDBJ databases">
        <title>Limnoglobus roseus gen. nov., sp. nov., a novel freshwater planctomycete with a giant genome from the family Gemmataceae.</title>
        <authorList>
            <person name="Kulichevskaya I.S."/>
            <person name="Naumoff D.G."/>
            <person name="Miroshnikov K."/>
            <person name="Ivanova A."/>
            <person name="Philippov D.A."/>
            <person name="Hakobyan A."/>
            <person name="Rijpstra I.C."/>
            <person name="Sinninghe Damste J.S."/>
            <person name="Liesack W."/>
            <person name="Dedysh S.N."/>
        </authorList>
    </citation>
    <scope>NUCLEOTIDE SEQUENCE [LARGE SCALE GENOMIC DNA]</scope>
    <source>
        <strain evidence="3">PX52</strain>
    </source>
</reference>
<dbReference type="AlphaFoldDB" id="A0A5C1A805"/>
<feature type="domain" description="N-acetyltransferase" evidence="1">
    <location>
        <begin position="159"/>
        <end position="289"/>
    </location>
</feature>
<dbReference type="InterPro" id="IPR016181">
    <property type="entry name" value="Acyl_CoA_acyltransferase"/>
</dbReference>
<dbReference type="GO" id="GO:0016747">
    <property type="term" value="F:acyltransferase activity, transferring groups other than amino-acyl groups"/>
    <property type="evidence" value="ECO:0007669"/>
    <property type="project" value="InterPro"/>
</dbReference>
<dbReference type="Proteomes" id="UP000324974">
    <property type="component" value="Chromosome"/>
</dbReference>